<reference evidence="2" key="1">
    <citation type="submission" date="2015-06" db="EMBL/GenBank/DDBJ databases">
        <title>Expansion of signal transduction pathways in fungi by whole-genome duplication.</title>
        <authorList>
            <consortium name="DOE Joint Genome Institute"/>
            <person name="Corrochano L.M."/>
            <person name="Kuo A."/>
            <person name="Marcet-Houben M."/>
            <person name="Polaino S."/>
            <person name="Salamov A."/>
            <person name="Villalobos J.M."/>
            <person name="Alvarez M.I."/>
            <person name="Avalos J."/>
            <person name="Benito E.P."/>
            <person name="Benoit I."/>
            <person name="Burger G."/>
            <person name="Camino L.P."/>
            <person name="Canovas D."/>
            <person name="Cerda-Olmedo E."/>
            <person name="Cheng J.-F."/>
            <person name="Dominguez A."/>
            <person name="Elias M."/>
            <person name="Eslava A.P."/>
            <person name="Glaser F."/>
            <person name="Grimwood J."/>
            <person name="Gutierrez G."/>
            <person name="Heitman J."/>
            <person name="Henrissat B."/>
            <person name="Iturriaga E.A."/>
            <person name="Lang B.F."/>
            <person name="Lavin J.L."/>
            <person name="Lee S."/>
            <person name="Li W."/>
            <person name="Lindquist E."/>
            <person name="Lopez-Garcia S."/>
            <person name="Luque E.M."/>
            <person name="Marcos A.T."/>
            <person name="Martin J."/>
            <person name="McCluskey K."/>
            <person name="Medina H.R."/>
            <person name="Miralles-Duran A."/>
            <person name="Miyazaki A."/>
            <person name="Munoz-Torres E."/>
            <person name="Oguiza J.A."/>
            <person name="Ohm R."/>
            <person name="Olmedo M."/>
            <person name="Orejas M."/>
            <person name="Ortiz-Castellanos L."/>
            <person name="Pisabarro A.G."/>
            <person name="Rodriguez-Romero J."/>
            <person name="Ruiz-Herrera J."/>
            <person name="Ruiz-Vazquez R."/>
            <person name="Sanz C."/>
            <person name="Schackwitz W."/>
            <person name="Schmutz J."/>
            <person name="Shahriari M."/>
            <person name="Shelest E."/>
            <person name="Silva-Franco F."/>
            <person name="Soanes D."/>
            <person name="Syed K."/>
            <person name="Tagua V.G."/>
            <person name="Talbot N.J."/>
            <person name="Thon M."/>
            <person name="De vries R.P."/>
            <person name="Wiebenga A."/>
            <person name="Yadav J.S."/>
            <person name="Braun E.L."/>
            <person name="Baker S."/>
            <person name="Garre V."/>
            <person name="Horwitz B."/>
            <person name="Torres-Martinez S."/>
            <person name="Idnurm A."/>
            <person name="Herrera-Estrella A."/>
            <person name="Gabaldon T."/>
            <person name="Grigoriev I.V."/>
        </authorList>
    </citation>
    <scope>NUCLEOTIDE SEQUENCE [LARGE SCALE GENOMIC DNA]</scope>
    <source>
        <strain evidence="2">NRRL 1555(-)</strain>
    </source>
</reference>
<protein>
    <submittedName>
        <fullName evidence="1">Uncharacterized protein</fullName>
    </submittedName>
</protein>
<dbReference type="EMBL" id="KV440974">
    <property type="protein sequence ID" value="OAD78064.1"/>
    <property type="molecule type" value="Genomic_DNA"/>
</dbReference>
<dbReference type="AlphaFoldDB" id="A0A167PJC1"/>
<accession>A0A167PJC1</accession>
<organism evidence="1 2">
    <name type="scientific">Phycomyces blakesleeanus (strain ATCC 8743b / DSM 1359 / FGSC 10004 / NBRC 33097 / NRRL 1555)</name>
    <dbReference type="NCBI Taxonomy" id="763407"/>
    <lineage>
        <taxon>Eukaryota</taxon>
        <taxon>Fungi</taxon>
        <taxon>Fungi incertae sedis</taxon>
        <taxon>Mucoromycota</taxon>
        <taxon>Mucoromycotina</taxon>
        <taxon>Mucoromycetes</taxon>
        <taxon>Mucorales</taxon>
        <taxon>Phycomycetaceae</taxon>
        <taxon>Phycomyces</taxon>
    </lineage>
</organism>
<dbReference type="Proteomes" id="UP000077315">
    <property type="component" value="Unassembled WGS sequence"/>
</dbReference>
<sequence length="137" mass="16352">MLWWLKLKKFFRGRIEDLRFGTKIRENLCTFCLLRKDFISKFDPVPTLNYYCYLYCFGLGKLYDWGQLQVPEKKYQIETWQNNRNIHHSIIDKEKTVCAPGWARTTNLLINSQTRCQLRHGSVVMVARNVVIYLALV</sequence>
<keyword evidence="2" id="KW-1185">Reference proteome</keyword>
<proteinExistence type="predicted"/>
<dbReference type="OrthoDB" id="10610270at2759"/>
<dbReference type="VEuPathDB" id="FungiDB:PHYBLDRAFT_68433"/>
<gene>
    <name evidence="1" type="ORF">PHYBLDRAFT_68433</name>
</gene>
<dbReference type="RefSeq" id="XP_018296104.1">
    <property type="nucleotide sequence ID" value="XM_018441954.1"/>
</dbReference>
<evidence type="ECO:0000313" key="2">
    <source>
        <dbReference type="Proteomes" id="UP000077315"/>
    </source>
</evidence>
<evidence type="ECO:0000313" key="1">
    <source>
        <dbReference type="EMBL" id="OAD78064.1"/>
    </source>
</evidence>
<dbReference type="GeneID" id="29002860"/>
<name>A0A167PJC1_PHYB8</name>
<dbReference type="InParanoid" id="A0A167PJC1"/>